<dbReference type="Gene3D" id="3.30.565.10">
    <property type="entry name" value="Histidine kinase-like ATPase, C-terminal domain"/>
    <property type="match status" value="1"/>
</dbReference>
<dbReference type="Pfam" id="PF00512">
    <property type="entry name" value="HisKA"/>
    <property type="match status" value="1"/>
</dbReference>
<evidence type="ECO:0000313" key="11">
    <source>
        <dbReference type="Proteomes" id="UP001055025"/>
    </source>
</evidence>
<dbReference type="SMART" id="SM00387">
    <property type="entry name" value="HATPase_c"/>
    <property type="match status" value="1"/>
</dbReference>
<keyword evidence="5" id="KW-0808">Transferase</keyword>
<dbReference type="EC" id="2.7.13.3" evidence="3"/>
<evidence type="ECO:0000256" key="8">
    <source>
        <dbReference type="SAM" id="Phobius"/>
    </source>
</evidence>
<dbReference type="SUPFAM" id="SSF47384">
    <property type="entry name" value="Homodimeric domain of signal transducing histidine kinase"/>
    <property type="match status" value="1"/>
</dbReference>
<dbReference type="AlphaFoldDB" id="A0AAV5B1V2"/>
<dbReference type="InterPro" id="IPR003661">
    <property type="entry name" value="HisK_dim/P_dom"/>
</dbReference>
<accession>A0AAV5B1V2</accession>
<proteinExistence type="predicted"/>
<keyword evidence="8" id="KW-0812">Transmembrane</keyword>
<dbReference type="Gene3D" id="1.10.287.130">
    <property type="match status" value="1"/>
</dbReference>
<protein>
    <recommendedName>
        <fullName evidence="3">histidine kinase</fullName>
        <ecNumber evidence="3">2.7.13.3</ecNumber>
    </recommendedName>
</protein>
<organism evidence="10 11">
    <name type="scientific">Granulimonas faecalis</name>
    <dbReference type="NCBI Taxonomy" id="2894155"/>
    <lineage>
        <taxon>Bacteria</taxon>
        <taxon>Bacillati</taxon>
        <taxon>Actinomycetota</taxon>
        <taxon>Coriobacteriia</taxon>
        <taxon>Coriobacteriales</taxon>
        <taxon>Kribbibacteriaceae</taxon>
        <taxon>Granulimonas</taxon>
    </lineage>
</organism>
<dbReference type="InterPro" id="IPR003594">
    <property type="entry name" value="HATPase_dom"/>
</dbReference>
<dbReference type="GO" id="GO:0000155">
    <property type="term" value="F:phosphorelay sensor kinase activity"/>
    <property type="evidence" value="ECO:0007669"/>
    <property type="project" value="InterPro"/>
</dbReference>
<evidence type="ECO:0000256" key="2">
    <source>
        <dbReference type="ARBA" id="ARBA00004236"/>
    </source>
</evidence>
<evidence type="ECO:0000256" key="1">
    <source>
        <dbReference type="ARBA" id="ARBA00000085"/>
    </source>
</evidence>
<keyword evidence="4" id="KW-0597">Phosphoprotein</keyword>
<evidence type="ECO:0000256" key="4">
    <source>
        <dbReference type="ARBA" id="ARBA00022553"/>
    </source>
</evidence>
<evidence type="ECO:0000259" key="9">
    <source>
        <dbReference type="PROSITE" id="PS50109"/>
    </source>
</evidence>
<dbReference type="CDD" id="cd00082">
    <property type="entry name" value="HisKA"/>
    <property type="match status" value="1"/>
</dbReference>
<keyword evidence="8" id="KW-0472">Membrane</keyword>
<comment type="catalytic activity">
    <reaction evidence="1">
        <text>ATP + protein L-histidine = ADP + protein N-phospho-L-histidine.</text>
        <dbReference type="EC" id="2.7.13.3"/>
    </reaction>
</comment>
<dbReference type="Proteomes" id="UP001055025">
    <property type="component" value="Unassembled WGS sequence"/>
</dbReference>
<evidence type="ECO:0000256" key="6">
    <source>
        <dbReference type="ARBA" id="ARBA00022777"/>
    </source>
</evidence>
<dbReference type="EMBL" id="BQKC01000001">
    <property type="protein sequence ID" value="GJM54596.1"/>
    <property type="molecule type" value="Genomic_DNA"/>
</dbReference>
<dbReference type="Pfam" id="PF02518">
    <property type="entry name" value="HATPase_c"/>
    <property type="match status" value="1"/>
</dbReference>
<dbReference type="SUPFAM" id="SSF55874">
    <property type="entry name" value="ATPase domain of HSP90 chaperone/DNA topoisomerase II/histidine kinase"/>
    <property type="match status" value="1"/>
</dbReference>
<dbReference type="CDD" id="cd00075">
    <property type="entry name" value="HATPase"/>
    <property type="match status" value="1"/>
</dbReference>
<dbReference type="PANTHER" id="PTHR43711">
    <property type="entry name" value="TWO-COMPONENT HISTIDINE KINASE"/>
    <property type="match status" value="1"/>
</dbReference>
<dbReference type="InterPro" id="IPR036097">
    <property type="entry name" value="HisK_dim/P_sf"/>
</dbReference>
<dbReference type="RefSeq" id="WP_135978922.1">
    <property type="nucleotide sequence ID" value="NZ_BQKC01000001.1"/>
</dbReference>
<evidence type="ECO:0000256" key="3">
    <source>
        <dbReference type="ARBA" id="ARBA00012438"/>
    </source>
</evidence>
<feature type="domain" description="Histidine kinase" evidence="9">
    <location>
        <begin position="197"/>
        <end position="411"/>
    </location>
</feature>
<dbReference type="PROSITE" id="PS50109">
    <property type="entry name" value="HIS_KIN"/>
    <property type="match status" value="1"/>
</dbReference>
<sequence length="411" mass="44801">MRRRASRSEQARVLARRVEGRTVLAVALWTLFCLLVAWGSRDLVSALGEAIAANDSAWATYTVEDYNVLAETGRFSDPRKAYQVVGGYDEATGEEVFRVRDITLYTRLHDLKAPAAVVVYLSGLVVVFLWAQRRYLDAFDDLAAAVTDLVRDPAAPVRLPEELSVAGRELESVRRERLEADEAALAAERRKDELVTYLAHDLRTPLTSVTGYLELLDESPDLPEDARRRYVSVAHGRAVRLGDLVEELFEISRFNLQTIPLERSRVDLVLLGEQVAEEAMPDAAAHGLTVRVAADGPCVAAVDPGRAARMLSNLVRNAVAHGDDGTEVVVGVGRASDGGVRMTVRDNGPDIPEELLPHVFERFVRGDDARGDGAGAGLGLSIVEEIARAHGGRVWAESAGGTTTFTVELPR</sequence>
<keyword evidence="7" id="KW-0902">Two-component regulatory system</keyword>
<evidence type="ECO:0000256" key="7">
    <source>
        <dbReference type="ARBA" id="ARBA00023012"/>
    </source>
</evidence>
<reference evidence="10" key="1">
    <citation type="journal article" date="2022" name="Int. J. Syst. Evol. Microbiol.">
        <title>Granulimonas faecalis gen. nov., sp. nov., and Leptogranulimonas caecicola gen. nov., sp. nov., novel lactate-producing Atopobiaceae bacteria isolated from mouse intestines, and an emended description of the family Atopobiaceae.</title>
        <authorList>
            <person name="Morinaga K."/>
            <person name="Kusada H."/>
            <person name="Sakamoto S."/>
            <person name="Murakami T."/>
            <person name="Toyoda A."/>
            <person name="Mori H."/>
            <person name="Meng X.Y."/>
            <person name="Takashino M."/>
            <person name="Murotomi K."/>
            <person name="Tamaki H."/>
        </authorList>
    </citation>
    <scope>NUCLEOTIDE SEQUENCE</scope>
    <source>
        <strain evidence="10">OPF53</strain>
    </source>
</reference>
<evidence type="ECO:0000313" key="10">
    <source>
        <dbReference type="EMBL" id="GJM54596.1"/>
    </source>
</evidence>
<dbReference type="SMART" id="SM00388">
    <property type="entry name" value="HisKA"/>
    <property type="match status" value="1"/>
</dbReference>
<keyword evidence="6 10" id="KW-0418">Kinase</keyword>
<keyword evidence="11" id="KW-1185">Reference proteome</keyword>
<gene>
    <name evidence="10" type="ORF">ATOP_02510</name>
</gene>
<dbReference type="PRINTS" id="PR00344">
    <property type="entry name" value="BCTRLSENSOR"/>
</dbReference>
<feature type="transmembrane region" description="Helical" evidence="8">
    <location>
        <begin position="113"/>
        <end position="131"/>
    </location>
</feature>
<feature type="transmembrane region" description="Helical" evidence="8">
    <location>
        <begin position="21"/>
        <end position="39"/>
    </location>
</feature>
<dbReference type="PANTHER" id="PTHR43711:SF1">
    <property type="entry name" value="HISTIDINE KINASE 1"/>
    <property type="match status" value="1"/>
</dbReference>
<dbReference type="GO" id="GO:0005886">
    <property type="term" value="C:plasma membrane"/>
    <property type="evidence" value="ECO:0007669"/>
    <property type="project" value="UniProtKB-SubCell"/>
</dbReference>
<dbReference type="InterPro" id="IPR036890">
    <property type="entry name" value="HATPase_C_sf"/>
</dbReference>
<dbReference type="InterPro" id="IPR005467">
    <property type="entry name" value="His_kinase_dom"/>
</dbReference>
<comment type="caution">
    <text evidence="10">The sequence shown here is derived from an EMBL/GenBank/DDBJ whole genome shotgun (WGS) entry which is preliminary data.</text>
</comment>
<dbReference type="InterPro" id="IPR050736">
    <property type="entry name" value="Sensor_HK_Regulatory"/>
</dbReference>
<evidence type="ECO:0000256" key="5">
    <source>
        <dbReference type="ARBA" id="ARBA00022679"/>
    </source>
</evidence>
<name>A0AAV5B1V2_9ACTN</name>
<comment type="subcellular location">
    <subcellularLocation>
        <location evidence="2">Cell membrane</location>
    </subcellularLocation>
</comment>
<dbReference type="InterPro" id="IPR004358">
    <property type="entry name" value="Sig_transdc_His_kin-like_C"/>
</dbReference>
<keyword evidence="8" id="KW-1133">Transmembrane helix</keyword>